<keyword evidence="2" id="KW-1185">Reference proteome</keyword>
<accession>A0AC61S5G9</accession>
<dbReference type="EMBL" id="SSTG01000089">
    <property type="protein sequence ID" value="THG48264.1"/>
    <property type="molecule type" value="Genomic_DNA"/>
</dbReference>
<protein>
    <submittedName>
        <fullName evidence="1">DUF4981 domain-containing protein</fullName>
    </submittedName>
</protein>
<evidence type="ECO:0000313" key="2">
    <source>
        <dbReference type="Proteomes" id="UP000305401"/>
    </source>
</evidence>
<sequence length="1024" mass="115505">MKKLIAISLIAISATNALAALQPWEDPRVNEVGREPMHAAFFAFEPENKSLQKKESSRFLNLDGKWLFHWVADADKCLKDKFYMPGYDVSGWSEIQVPGMWELNGYGDPLYVNSGFPWKGNFENNPPQVPDSANAIGTYRRTVRIPASWKGMDVKAHFGSATSCLSLWVNGRYVGYGEDSKLEQEFDITPFVTPGKDAVIVLQLRRWCDGTYLEDQDFFRLCGLARENYLFARPKNHIADLRVIPTLTPDYRDGILDVEFDLKGKGDVKAVLYDAQGKEVASYEKNGVRGTVKAEMRVENAAKWTAETPNLYTLTTTLTSNGKAQEVIRQNVGFRKIEISGGQLLVNGQPVLIKGADRHELDPDGGYVVSEERMLQDIRRMKELNINAVRTCHYPDDSRWYDLCDRYGIYVTAEANIESHGMGYKDKTLAKNEAYAKAHMERNQRHVKRNLNHPSIIVWSLGNEAGYGPNFEAAYDWVKEFDPSRPVQYEQAGVDGKTDIYCPMYAGYKRSEEYASDPASVKPLIQCEYAHAMGNSEGGFDKYWEIIRKYPKYQGGYIWDFVDQSIRWKDSKGRTIWAYGGDFNKTDPSDQNFCDNGLISPDRVPNPHAYEVKRVYQDIHTSLDKSGRLAVYNEKFFTGLDNVEMRWKLLRNGRPVRTGVVTDLNVAPQQTALVNVDYGRICKCGEWLLNVDYAIKNAEGLLPAGYVVAQGQLVLNPYDWSAFGSKTYDGKAPVAKHSDTHMVYVSDNASVSVDKKSGLISSYKVDGKELLLEGSAIRPNFWRAPTDNDFGAQLQKKQRVWLNPQMKLVSLTDSVAGGCAVISAVYSLPDVKAVLKLDYVINGDGSVDIDESMQAAESVAVADMFRFGMRMQMPRKFGTVEYYGRGPGENYSDRQQASDIGTYRQSVASQHYPYILPQETGTRTDLRRWAVVDDSGFGLEITAATPFSASSLHYTIESLDCGETKPNRHFAEVDEQNLTEVTFDLRQQGLACVNSWGAVPEPEHRLPYGDYTFRCRLTPVRHCF</sequence>
<reference evidence="1" key="1">
    <citation type="submission" date="2019-04" db="EMBL/GenBank/DDBJ databases">
        <title>Microbes associate with the intestines of laboratory mice.</title>
        <authorList>
            <person name="Navarre W."/>
            <person name="Wong E."/>
            <person name="Huang K.C."/>
            <person name="Tropini C."/>
            <person name="Ng K."/>
            <person name="Yu B."/>
        </authorList>
    </citation>
    <scope>NUCLEOTIDE SEQUENCE</scope>
    <source>
        <strain evidence="1">NM86_A22</strain>
    </source>
</reference>
<gene>
    <name evidence="1" type="ORF">E5990_07425</name>
</gene>
<comment type="caution">
    <text evidence="1">The sequence shown here is derived from an EMBL/GenBank/DDBJ whole genome shotgun (WGS) entry which is preliminary data.</text>
</comment>
<dbReference type="Proteomes" id="UP000305401">
    <property type="component" value="Unassembled WGS sequence"/>
</dbReference>
<organism evidence="1 2">
    <name type="scientific">Muribaculum caecicola</name>
    <dbReference type="NCBI Taxonomy" id="3038144"/>
    <lineage>
        <taxon>Bacteria</taxon>
        <taxon>Pseudomonadati</taxon>
        <taxon>Bacteroidota</taxon>
        <taxon>Bacteroidia</taxon>
        <taxon>Bacteroidales</taxon>
        <taxon>Muribaculaceae</taxon>
        <taxon>Muribaculum</taxon>
    </lineage>
</organism>
<proteinExistence type="predicted"/>
<evidence type="ECO:0000313" key="1">
    <source>
        <dbReference type="EMBL" id="THG48264.1"/>
    </source>
</evidence>
<name>A0AC61S5G9_9BACT</name>